<protein>
    <recommendedName>
        <fullName evidence="3">Transposase</fullName>
    </recommendedName>
</protein>
<proteinExistence type="predicted"/>
<dbReference type="HOGENOM" id="CLU_057504_0_3_9"/>
<dbReference type="STRING" id="768706.Desor_4388"/>
<dbReference type="NCBIfam" id="TIGR01784">
    <property type="entry name" value="T_den_put_tspse"/>
    <property type="match status" value="1"/>
</dbReference>
<evidence type="ECO:0000313" key="1">
    <source>
        <dbReference type="EMBL" id="AET69810.1"/>
    </source>
</evidence>
<accession>G7WJF1</accession>
<gene>
    <name evidence="1" type="ordered locus">Desor_4388</name>
</gene>
<dbReference type="PATRIC" id="fig|768706.3.peg.4457"/>
<name>G7WJF1_DESOD</name>
<keyword evidence="2" id="KW-1185">Reference proteome</keyword>
<evidence type="ECO:0000313" key="2">
    <source>
        <dbReference type="Proteomes" id="UP000006346"/>
    </source>
</evidence>
<dbReference type="RefSeq" id="WP_014186617.1">
    <property type="nucleotide sequence ID" value="NC_016584.1"/>
</dbReference>
<dbReference type="Proteomes" id="UP000006346">
    <property type="component" value="Chromosome"/>
</dbReference>
<dbReference type="EMBL" id="CP003108">
    <property type="protein sequence ID" value="AET69810.1"/>
    <property type="molecule type" value="Genomic_DNA"/>
</dbReference>
<dbReference type="AlphaFoldDB" id="G7WJF1"/>
<dbReference type="eggNOG" id="COG5464">
    <property type="taxonomic scope" value="Bacteria"/>
</dbReference>
<organism evidence="1 2">
    <name type="scientific">Desulfosporosinus orientis (strain ATCC 19365 / DSM 765 / NCIMB 8382 / VKM B-1628 / Singapore I)</name>
    <name type="common">Desulfotomaculum orientis</name>
    <dbReference type="NCBI Taxonomy" id="768706"/>
    <lineage>
        <taxon>Bacteria</taxon>
        <taxon>Bacillati</taxon>
        <taxon>Bacillota</taxon>
        <taxon>Clostridia</taxon>
        <taxon>Eubacteriales</taxon>
        <taxon>Desulfitobacteriaceae</taxon>
        <taxon>Desulfosporosinus</taxon>
    </lineage>
</organism>
<sequence length="305" mass="35678">MRQLIDLKIDYAFKLIFGKTGNEPILMAFLNAALKLPRDNQITSVQLLNPELDKDFKDDKKSVLDIRALTTEGIQVNIEIQLANRHDMDKRTLFYWARMYTRQMREGMAYQELAKTITINILDFRYIKETRSYHSVFRLFEVEEGFELTEALEIHFMELPKLLVKWREGLISPREDALVRWLFLLEGSEDEEIYKTLEEIAMQDPILNQAMDEWEKSSDDPRIREIYWSRQKAILDEKAAIREAELRLKKGMEEGLKQGLKQGIEQGIEEGKLTIAKKMLKRGMDIGVISDIVGMSEEEIKNLKG</sequence>
<dbReference type="KEGG" id="dor:Desor_4388"/>
<dbReference type="OrthoDB" id="2973070at2"/>
<dbReference type="InterPro" id="IPR010106">
    <property type="entry name" value="RpnA"/>
</dbReference>
<evidence type="ECO:0008006" key="3">
    <source>
        <dbReference type="Google" id="ProtNLM"/>
    </source>
</evidence>
<dbReference type="PANTHER" id="PTHR41317:SF1">
    <property type="entry name" value="PD-(D_E)XK NUCLEASE FAMILY TRANSPOSASE"/>
    <property type="match status" value="1"/>
</dbReference>
<reference evidence="2" key="1">
    <citation type="submission" date="2011-11" db="EMBL/GenBank/DDBJ databases">
        <title>Complete sequence of Desulfosporosinus orientis DSM 765.</title>
        <authorList>
            <person name="Lucas S."/>
            <person name="Han J."/>
            <person name="Lapidus A."/>
            <person name="Cheng J.-F."/>
            <person name="Goodwin L."/>
            <person name="Pitluck S."/>
            <person name="Peters L."/>
            <person name="Ovchinnikova G."/>
            <person name="Teshima H."/>
            <person name="Detter J.C."/>
            <person name="Han C."/>
            <person name="Tapia R."/>
            <person name="Land M."/>
            <person name="Hauser L."/>
            <person name="Kyrpides N."/>
            <person name="Ivanova N."/>
            <person name="Pagani I."/>
            <person name="Pester M."/>
            <person name="Spring S."/>
            <person name="Ollivier B."/>
            <person name="Rattei T."/>
            <person name="Klenk H.-P."/>
            <person name="Wagner M."/>
            <person name="Loy A."/>
            <person name="Woyke T."/>
        </authorList>
    </citation>
    <scope>NUCLEOTIDE SEQUENCE [LARGE SCALE GENOMIC DNA]</scope>
    <source>
        <strain evidence="2">ATCC 19365 / DSM 765 / NCIMB 8382 / VKM B-1628</strain>
    </source>
</reference>
<dbReference type="PANTHER" id="PTHR41317">
    <property type="entry name" value="PD-(D_E)XK NUCLEASE FAMILY TRANSPOSASE"/>
    <property type="match status" value="1"/>
</dbReference>
<reference evidence="1 2" key="2">
    <citation type="journal article" date="2012" name="J. Bacteriol.">
        <title>Complete genome sequences of Desulfosporosinus orientis DSM765T, Desulfosporosinus youngiae DSM17734T, Desulfosporosinus meridiei DSM13257T, and Desulfosporosinus acidiphilus DSM22704T.</title>
        <authorList>
            <person name="Pester M."/>
            <person name="Brambilla E."/>
            <person name="Alazard D."/>
            <person name="Rattei T."/>
            <person name="Weinmaier T."/>
            <person name="Han J."/>
            <person name="Lucas S."/>
            <person name="Lapidus A."/>
            <person name="Cheng J.F."/>
            <person name="Goodwin L."/>
            <person name="Pitluck S."/>
            <person name="Peters L."/>
            <person name="Ovchinnikova G."/>
            <person name="Teshima H."/>
            <person name="Detter J.C."/>
            <person name="Han C.S."/>
            <person name="Tapia R."/>
            <person name="Land M.L."/>
            <person name="Hauser L."/>
            <person name="Kyrpides N.C."/>
            <person name="Ivanova N.N."/>
            <person name="Pagani I."/>
            <person name="Huntmann M."/>
            <person name="Wei C.L."/>
            <person name="Davenport K.W."/>
            <person name="Daligault H."/>
            <person name="Chain P.S."/>
            <person name="Chen A."/>
            <person name="Mavromatis K."/>
            <person name="Markowitz V."/>
            <person name="Szeto E."/>
            <person name="Mikhailova N."/>
            <person name="Pati A."/>
            <person name="Wagner M."/>
            <person name="Woyke T."/>
            <person name="Ollivier B."/>
            <person name="Klenk H.P."/>
            <person name="Spring S."/>
            <person name="Loy A."/>
        </authorList>
    </citation>
    <scope>NUCLEOTIDE SEQUENCE [LARGE SCALE GENOMIC DNA]</scope>
    <source>
        <strain evidence="2">ATCC 19365 / DSM 765 / NCIMB 8382 / VKM B-1628</strain>
    </source>
</reference>
<dbReference type="Pfam" id="PF12784">
    <property type="entry name" value="PDDEXK_2"/>
    <property type="match status" value="1"/>
</dbReference>